<evidence type="ECO:0008006" key="3">
    <source>
        <dbReference type="Google" id="ProtNLM"/>
    </source>
</evidence>
<gene>
    <name evidence="1" type="ORF">TAT_000167000</name>
    <name evidence="2" type="ORF">TAV_000167200</name>
</gene>
<protein>
    <recommendedName>
        <fullName evidence="3">Thioredoxin domain-containing protein</fullName>
    </recommendedName>
</protein>
<reference evidence="2" key="1">
    <citation type="submission" date="2018-07" db="EMBL/GenBank/DDBJ databases">
        <authorList>
            <person name="Quirk P.G."/>
            <person name="Krulwich T.A."/>
        </authorList>
    </citation>
    <scope>NUCLEOTIDE SEQUENCE</scope>
    <source>
        <strain evidence="2">Anand</strain>
    </source>
</reference>
<proteinExistence type="predicted"/>
<sequence length="394" mass="45239">MLILSKFLSNWLKLPDFSCLNSNRPLFLYLYSKSNLLNSDFSEIFSKDNKILDSLEKQGIQCYSEDISSIPCKLIDKFEVTTVPSILGIRNGSKVGQIVKGSGLESFLALSNRLKNEENPTESELVTNLKDLISHGNPKDIRANISFIKNNFVRELEVNPNLFRLFSEGSILSHNNNEYSLETLKSDLSTLDTFLNQVEDSKSSYIITGKLITQIPPEMELLVDKYNSLLSGFKRLSAITRGLKKVYLLKVKILELISVKYFIEKNMEKSFKFALDSYKLNVDLLQRDVITLDEFHSCETKEVLESLLFLLDPYDLSSLETRAELENVLGPRLLNEIPVSKRPLGGVTKKRRGFGGRYIWQGIHYRPKRYKPKNLKQYLNEWRCVHDSNPPSFN</sequence>
<dbReference type="EMBL" id="UIVS01000002">
    <property type="protein sequence ID" value="SVP91568.1"/>
    <property type="molecule type" value="Genomic_DNA"/>
</dbReference>
<dbReference type="AlphaFoldDB" id="A0A3B0NB45"/>
<accession>A0A3B0NB45</accession>
<name>A0A3B0NB45_THEAN</name>
<dbReference type="VEuPathDB" id="PiroplasmaDB:TA13490"/>
<evidence type="ECO:0000313" key="2">
    <source>
        <dbReference type="EMBL" id="SVP91568.1"/>
    </source>
</evidence>
<evidence type="ECO:0000313" key="1">
    <source>
        <dbReference type="EMBL" id="SVP90958.1"/>
    </source>
</evidence>
<organism evidence="2">
    <name type="scientific">Theileria annulata</name>
    <dbReference type="NCBI Taxonomy" id="5874"/>
    <lineage>
        <taxon>Eukaryota</taxon>
        <taxon>Sar</taxon>
        <taxon>Alveolata</taxon>
        <taxon>Apicomplexa</taxon>
        <taxon>Aconoidasida</taxon>
        <taxon>Piroplasmida</taxon>
        <taxon>Theileriidae</taxon>
        <taxon>Theileria</taxon>
    </lineage>
</organism>
<dbReference type="EMBL" id="UIVT01000002">
    <property type="protein sequence ID" value="SVP90958.1"/>
    <property type="molecule type" value="Genomic_DNA"/>
</dbReference>